<evidence type="ECO:0000256" key="5">
    <source>
        <dbReference type="ARBA" id="ARBA00022989"/>
    </source>
</evidence>
<dbReference type="GO" id="GO:0012505">
    <property type="term" value="C:endomembrane system"/>
    <property type="evidence" value="ECO:0007669"/>
    <property type="project" value="UniProtKB-SubCell"/>
</dbReference>
<keyword evidence="6" id="KW-0406">Ion transport</keyword>
<dbReference type="GO" id="GO:0005774">
    <property type="term" value="C:vacuolar membrane"/>
    <property type="evidence" value="ECO:0007669"/>
    <property type="project" value="UniProtKB-ARBA"/>
</dbReference>
<keyword evidence="5 9" id="KW-1133">Transmembrane helix</keyword>
<keyword evidence="13" id="KW-1185">Reference proteome</keyword>
<evidence type="ECO:0000256" key="6">
    <source>
        <dbReference type="ARBA" id="ARBA00023065"/>
    </source>
</evidence>
<feature type="domain" description="Sodium/calcium exchanger membrane region" evidence="10">
    <location>
        <begin position="449"/>
        <end position="626"/>
    </location>
</feature>
<dbReference type="GO" id="GO:0006874">
    <property type="term" value="P:intracellular calcium ion homeostasis"/>
    <property type="evidence" value="ECO:0007669"/>
    <property type="project" value="TreeGrafter"/>
</dbReference>
<feature type="compositionally biased region" description="Polar residues" evidence="8">
    <location>
        <begin position="130"/>
        <end position="157"/>
    </location>
</feature>
<proteinExistence type="inferred from homology"/>
<dbReference type="InterPro" id="IPR004713">
    <property type="entry name" value="CaH_exchang"/>
</dbReference>
<feature type="domain" description="Inner membrane component" evidence="11">
    <location>
        <begin position="215"/>
        <end position="269"/>
    </location>
</feature>
<evidence type="ECO:0000313" key="12">
    <source>
        <dbReference type="EMBL" id="EPY54047.1"/>
    </source>
</evidence>
<evidence type="ECO:0000256" key="9">
    <source>
        <dbReference type="SAM" id="Phobius"/>
    </source>
</evidence>
<feature type="region of interest" description="Disordered" evidence="8">
    <location>
        <begin position="657"/>
        <end position="723"/>
    </location>
</feature>
<evidence type="ECO:0000256" key="7">
    <source>
        <dbReference type="ARBA" id="ARBA00023136"/>
    </source>
</evidence>
<evidence type="ECO:0000256" key="4">
    <source>
        <dbReference type="ARBA" id="ARBA00022692"/>
    </source>
</evidence>
<dbReference type="Pfam" id="PF01699">
    <property type="entry name" value="Na_Ca_ex"/>
    <property type="match status" value="2"/>
</dbReference>
<feature type="transmembrane region" description="Helical" evidence="9">
    <location>
        <begin position="731"/>
        <end position="749"/>
    </location>
</feature>
<gene>
    <name evidence="12" type="ORF">SPOG_03941</name>
</gene>
<name>S9XA63_SCHCR</name>
<accession>S9XA63</accession>
<dbReference type="Proteomes" id="UP000015464">
    <property type="component" value="Unassembled WGS sequence"/>
</dbReference>
<feature type="transmembrane region" description="Helical" evidence="9">
    <location>
        <begin position="864"/>
        <end position="885"/>
    </location>
</feature>
<dbReference type="Pfam" id="PF03733">
    <property type="entry name" value="YccF"/>
    <property type="match status" value="1"/>
</dbReference>
<feature type="compositionally biased region" description="Low complexity" evidence="8">
    <location>
        <begin position="678"/>
        <end position="689"/>
    </location>
</feature>
<feature type="transmembrane region" description="Helical" evidence="9">
    <location>
        <begin position="835"/>
        <end position="857"/>
    </location>
</feature>
<feature type="transmembrane region" description="Helical" evidence="9">
    <location>
        <begin position="547"/>
        <end position="567"/>
    </location>
</feature>
<dbReference type="Gene3D" id="1.20.1420.30">
    <property type="entry name" value="NCX, central ion-binding region"/>
    <property type="match status" value="2"/>
</dbReference>
<dbReference type="PANTHER" id="PTHR31503">
    <property type="entry name" value="VACUOLAR CALCIUM ION TRANSPORTER"/>
    <property type="match status" value="1"/>
</dbReference>
<feature type="domain" description="Sodium/calcium exchanger membrane region" evidence="10">
    <location>
        <begin position="730"/>
        <end position="882"/>
    </location>
</feature>
<dbReference type="HOGENOM" id="CLU_001583_0_0_1"/>
<evidence type="ECO:0000256" key="3">
    <source>
        <dbReference type="ARBA" id="ARBA00022448"/>
    </source>
</evidence>
<dbReference type="InterPro" id="IPR005185">
    <property type="entry name" value="YccF"/>
</dbReference>
<feature type="compositionally biased region" description="Polar residues" evidence="8">
    <location>
        <begin position="10"/>
        <end position="32"/>
    </location>
</feature>
<evidence type="ECO:0000256" key="8">
    <source>
        <dbReference type="SAM" id="MobiDB-lite"/>
    </source>
</evidence>
<dbReference type="STRING" id="653667.S9XA63"/>
<dbReference type="GO" id="GO:0015369">
    <property type="term" value="F:calcium:proton antiporter activity"/>
    <property type="evidence" value="ECO:0007669"/>
    <property type="project" value="TreeGrafter"/>
</dbReference>
<feature type="region of interest" description="Disordered" evidence="8">
    <location>
        <begin position="126"/>
        <end position="162"/>
    </location>
</feature>
<dbReference type="EMBL" id="KE546988">
    <property type="protein sequence ID" value="EPY54047.1"/>
    <property type="molecule type" value="Genomic_DNA"/>
</dbReference>
<organism evidence="12 13">
    <name type="scientific">Schizosaccharomyces cryophilus (strain OY26 / ATCC MYA-4695 / CBS 11777 / NBRC 106824 / NRRL Y48691)</name>
    <name type="common">Fission yeast</name>
    <dbReference type="NCBI Taxonomy" id="653667"/>
    <lineage>
        <taxon>Eukaryota</taxon>
        <taxon>Fungi</taxon>
        <taxon>Dikarya</taxon>
        <taxon>Ascomycota</taxon>
        <taxon>Taphrinomycotina</taxon>
        <taxon>Schizosaccharomycetes</taxon>
        <taxon>Schizosaccharomycetales</taxon>
        <taxon>Schizosaccharomycetaceae</taxon>
        <taxon>Schizosaccharomyces</taxon>
    </lineage>
</organism>
<feature type="transmembrane region" description="Helical" evidence="9">
    <location>
        <begin position="514"/>
        <end position="535"/>
    </location>
</feature>
<protein>
    <submittedName>
        <fullName evidence="12">Calcium permease</fullName>
    </submittedName>
</protein>
<feature type="region of interest" description="Disordered" evidence="8">
    <location>
        <begin position="1"/>
        <end position="105"/>
    </location>
</feature>
<feature type="transmembrane region" description="Helical" evidence="9">
    <location>
        <begin position="607"/>
        <end position="627"/>
    </location>
</feature>
<sequence>MSNNHDRNRSQSGDSAETITQYAMQPDSTIDYNSPRDVPNGSVASHGIGDFVMPEVHEPDSFDADASLANHSQGATNEESRVQRKMSSRTDPVGPSSSSVDHNNAYQYRPYTSLSMYHMTNPRQDGEFYQSAQSPHSPDQRAGPTNSSKGRQTASSIKSEESLNLKARQTAINETRAFGIRLWKPALYKKLRSVNRDAEIDIHDEPLKRPSKSVSNWIWFICFGIPLFSVMFLCFLFFSLLSYYNLPYAGLYMRLCRGLMWYLLYPFGQHVRHRVRPKIANSSTHRRSRRRSSSQQADDLRLHFLTFSFCENPMNRTLDCEASKGPFSISMVVYYIFFYLLITPSLLLVSAICMFSIFFIPCARTLWTLWKHLRTCPLAISFRNNIALPISHESLEVVLLCVKQAASSKYYKYTVDGIYIIYFDMLALIFPTIIIGFFGPKGYWFSSPMVIFTASLISIIPLAYFIGMAVASISAQSSMGMGAFINAFFGSVIEVFLYSVALRQGNAQLVEGSIIGSILAGLLLMPGLSMCAGAVRKKFQFFNIKSAGATTTMLLFAVLGVFAPTMLFQIYGSFRLECTSCGPECQTCTKRFVLLNDSFYQERVCPFTYFCAVLLVLAYAIGLWFTLRTHAAHIWENLNVNDVSMILNNLDDPIIDDNRNDHEDNDANSTSREPLDCSSEYASSDTSSSQNFERNQQKPYSPEPQSYPEQSTKEPKGHGEDAPNWSRLKSAVILLSATFAYALIAEILVRNVDTVMERYSISEKLLGLILFALVPNTTEFMNAISFALNDNIALSMEIGSAYALQVCLLQIPCLMAYSAFEYYRSGATLSFEHLFTLIFPSWDMICIMICVFLLTYVHSEGKSTYFKGSILVLAYLVSMFGFVFFNV</sequence>
<feature type="transmembrane region" description="Helical" evidence="9">
    <location>
        <begin position="450"/>
        <end position="471"/>
    </location>
</feature>
<evidence type="ECO:0000259" key="10">
    <source>
        <dbReference type="Pfam" id="PF01699"/>
    </source>
</evidence>
<feature type="compositionally biased region" description="Basic and acidic residues" evidence="8">
    <location>
        <begin position="711"/>
        <end position="721"/>
    </location>
</feature>
<dbReference type="AlphaFoldDB" id="S9XA63"/>
<feature type="transmembrane region" description="Helical" evidence="9">
    <location>
        <begin position="801"/>
        <end position="820"/>
    </location>
</feature>
<keyword evidence="7 9" id="KW-0472">Membrane</keyword>
<dbReference type="GeneID" id="25038258"/>
<evidence type="ECO:0000256" key="2">
    <source>
        <dbReference type="ARBA" id="ARBA00008170"/>
    </source>
</evidence>
<dbReference type="eggNOG" id="KOG1397">
    <property type="taxonomic scope" value="Eukaryota"/>
</dbReference>
<evidence type="ECO:0000256" key="1">
    <source>
        <dbReference type="ARBA" id="ARBA00004127"/>
    </source>
</evidence>
<reference evidence="12 13" key="1">
    <citation type="journal article" date="2011" name="Science">
        <title>Comparative functional genomics of the fission yeasts.</title>
        <authorList>
            <person name="Rhind N."/>
            <person name="Chen Z."/>
            <person name="Yassour M."/>
            <person name="Thompson D.A."/>
            <person name="Haas B.J."/>
            <person name="Habib N."/>
            <person name="Wapinski I."/>
            <person name="Roy S."/>
            <person name="Lin M.F."/>
            <person name="Heiman D.I."/>
            <person name="Young S.K."/>
            <person name="Furuya K."/>
            <person name="Guo Y."/>
            <person name="Pidoux A."/>
            <person name="Chen H.M."/>
            <person name="Robbertse B."/>
            <person name="Goldberg J.M."/>
            <person name="Aoki K."/>
            <person name="Bayne E.H."/>
            <person name="Berlin A.M."/>
            <person name="Desjardins C.A."/>
            <person name="Dobbs E."/>
            <person name="Dukaj L."/>
            <person name="Fan L."/>
            <person name="FitzGerald M.G."/>
            <person name="French C."/>
            <person name="Gujja S."/>
            <person name="Hansen K."/>
            <person name="Keifenheim D."/>
            <person name="Levin J.Z."/>
            <person name="Mosher R.A."/>
            <person name="Mueller C.A."/>
            <person name="Pfiffner J."/>
            <person name="Priest M."/>
            <person name="Russ C."/>
            <person name="Smialowska A."/>
            <person name="Swoboda P."/>
            <person name="Sykes S.M."/>
            <person name="Vaughn M."/>
            <person name="Vengrova S."/>
            <person name="Yoder R."/>
            <person name="Zeng Q."/>
            <person name="Allshire R."/>
            <person name="Baulcombe D."/>
            <person name="Birren B.W."/>
            <person name="Brown W."/>
            <person name="Ekwall K."/>
            <person name="Kellis M."/>
            <person name="Leatherwood J."/>
            <person name="Levin H."/>
            <person name="Margalit H."/>
            <person name="Martienssen R."/>
            <person name="Nieduszynski C.A."/>
            <person name="Spatafora J.W."/>
            <person name="Friedman N."/>
            <person name="Dalgaard J.Z."/>
            <person name="Baumann P."/>
            <person name="Niki H."/>
            <person name="Regev A."/>
            <person name="Nusbaum C."/>
        </authorList>
    </citation>
    <scope>NUCLEOTIDE SEQUENCE [LARGE SCALE GENOMIC DNA]</scope>
    <source>
        <strain evidence="13">OY26 / ATCC MYA-4695 / CBS 11777 / NBRC 106824 / NRRL Y48691</strain>
    </source>
</reference>
<feature type="transmembrane region" description="Helical" evidence="9">
    <location>
        <begin position="483"/>
        <end position="502"/>
    </location>
</feature>
<feature type="transmembrane region" description="Helical" evidence="9">
    <location>
        <begin position="769"/>
        <end position="789"/>
    </location>
</feature>
<feature type="compositionally biased region" description="Polar residues" evidence="8">
    <location>
        <begin position="690"/>
        <end position="710"/>
    </location>
</feature>
<keyword evidence="3" id="KW-0813">Transport</keyword>
<dbReference type="InterPro" id="IPR004837">
    <property type="entry name" value="NaCa_Exmemb"/>
</dbReference>
<dbReference type="PANTHER" id="PTHR31503:SF10">
    <property type="entry name" value="VNX1 PROTEIN"/>
    <property type="match status" value="1"/>
</dbReference>
<feature type="transmembrane region" description="Helical" evidence="9">
    <location>
        <begin position="217"/>
        <end position="243"/>
    </location>
</feature>
<evidence type="ECO:0000259" key="11">
    <source>
        <dbReference type="Pfam" id="PF03733"/>
    </source>
</evidence>
<dbReference type="OrthoDB" id="16982at2759"/>
<keyword evidence="4 9" id="KW-0812">Transmembrane</keyword>
<comment type="subcellular location">
    <subcellularLocation>
        <location evidence="1">Endomembrane system</location>
        <topology evidence="1">Multi-pass membrane protein</topology>
    </subcellularLocation>
</comment>
<dbReference type="InterPro" id="IPR044880">
    <property type="entry name" value="NCX_ion-bd_dom_sf"/>
</dbReference>
<dbReference type="RefSeq" id="XP_013021659.1">
    <property type="nucleotide sequence ID" value="XM_013166205.1"/>
</dbReference>
<feature type="transmembrane region" description="Helical" evidence="9">
    <location>
        <begin position="417"/>
        <end position="438"/>
    </location>
</feature>
<feature type="compositionally biased region" description="Polar residues" evidence="8">
    <location>
        <begin position="95"/>
        <end position="105"/>
    </location>
</feature>
<evidence type="ECO:0000313" key="13">
    <source>
        <dbReference type="Proteomes" id="UP000015464"/>
    </source>
</evidence>
<comment type="similarity">
    <text evidence="2">Belongs to the Ca(2+):cation antiporter (CaCA) (TC 2.A.19) family.</text>
</comment>
<dbReference type="OMA" id="PQWDMIT"/>